<evidence type="ECO:0000313" key="1">
    <source>
        <dbReference type="EMBL" id="MBK1866659.1"/>
    </source>
</evidence>
<keyword evidence="2" id="KW-1185">Reference proteome</keyword>
<protein>
    <submittedName>
        <fullName evidence="1">Precorrin-3B C(17)-methyltransferase</fullName>
        <ecNumber evidence="1">2.1.1.131</ecNumber>
    </submittedName>
</protein>
<dbReference type="EMBL" id="JAENHL010000006">
    <property type="protein sequence ID" value="MBK1866659.1"/>
    <property type="molecule type" value="Genomic_DNA"/>
</dbReference>
<organism evidence="1 2">
    <name type="scientific">Taklimakanibacter albus</name>
    <dbReference type="NCBI Taxonomy" id="2800327"/>
    <lineage>
        <taxon>Bacteria</taxon>
        <taxon>Pseudomonadati</taxon>
        <taxon>Pseudomonadota</taxon>
        <taxon>Alphaproteobacteria</taxon>
        <taxon>Hyphomicrobiales</taxon>
        <taxon>Aestuariivirgaceae</taxon>
        <taxon>Taklimakanibacter</taxon>
    </lineage>
</organism>
<keyword evidence="1" id="KW-0808">Transferase</keyword>
<gene>
    <name evidence="1" type="primary">cobJ</name>
    <name evidence="1" type="ORF">JHL16_09865</name>
</gene>
<evidence type="ECO:0000313" key="2">
    <source>
        <dbReference type="Proteomes" id="UP000616151"/>
    </source>
</evidence>
<name>A0ACC5R1Y3_9HYPH</name>
<sequence length="589" mass="61934">MVRPPAIFILGASALPLARQLRDALGGDIHGPHCVDGPDHAYAKATAALQDLFKDGRAIVALCAAGIVIRALAPILADKREEPPVLALAEDGTSVVPLLGGHHGANELARRIAGITRGHAAITTASDLRFGAAFDDPPEGWTLANPQDMKDFVARLLGGAKVTIDGALPWLDLPSVPDAELTITATHKTVTGSPTRLVYHPKVLILGVGGERGVGADEMIALVEDTLAQHGLAKASLAAIGSIDLKEDEAAITALSRHLGLPFRVFSAAELNAYSPRLKTPSAVVMAEVGCPGVAEGAALAAAGPDSELIVAKTKSKRATCAVALSPAPLTELAGRPRGTVSLIGLGPGDATMRSPEASAALARATDWVGYGLYLDLAQDMKAGQAEHRFPLGGEEDRVRHAIALAREGRQVALICSGDPGIYAMAALAYELIDLEPARIAVEVLPGISAFQAAAARAGAMIGHDFCCVSLSDLLTPWEVIENRLHAAAQGDFVTAFYNPRSLKRRDQLDRAIAILTPHRQPDTPVIIASNLGRPEETVRIVPLKDFDTKVVDMLTLVMVGSSQSKAFQRGDGRTYAYTPRGYAKKRQA</sequence>
<dbReference type="Proteomes" id="UP000616151">
    <property type="component" value="Unassembled WGS sequence"/>
</dbReference>
<accession>A0ACC5R1Y3</accession>
<comment type="caution">
    <text evidence="1">The sequence shown here is derived from an EMBL/GenBank/DDBJ whole genome shotgun (WGS) entry which is preliminary data.</text>
</comment>
<keyword evidence="1" id="KW-0489">Methyltransferase</keyword>
<proteinExistence type="predicted"/>
<dbReference type="EC" id="2.1.1.131" evidence="1"/>
<reference evidence="1" key="1">
    <citation type="submission" date="2021-01" db="EMBL/GenBank/DDBJ databases">
        <authorList>
            <person name="Sun Q."/>
        </authorList>
    </citation>
    <scope>NUCLEOTIDE SEQUENCE</scope>
    <source>
        <strain evidence="1">YIM B02566</strain>
    </source>
</reference>